<evidence type="ECO:0000256" key="9">
    <source>
        <dbReference type="ARBA" id="ARBA00023014"/>
    </source>
</evidence>
<dbReference type="Gene3D" id="2.20.25.90">
    <property type="entry name" value="ADC-like domains"/>
    <property type="match status" value="1"/>
</dbReference>
<dbReference type="Gene3D" id="3.40.228.10">
    <property type="entry name" value="Dimethylsulfoxide Reductase, domain 2"/>
    <property type="match status" value="1"/>
</dbReference>
<feature type="domain" description="4Fe-4S Mo/W bis-MGD-type" evidence="10">
    <location>
        <begin position="47"/>
        <end position="103"/>
    </location>
</feature>
<dbReference type="Gene3D" id="2.40.40.20">
    <property type="match status" value="1"/>
</dbReference>
<gene>
    <name evidence="11" type="ORF">MNB_SV-3-32</name>
</gene>
<dbReference type="Pfam" id="PF00384">
    <property type="entry name" value="Molybdopterin"/>
    <property type="match status" value="1"/>
</dbReference>
<evidence type="ECO:0000256" key="8">
    <source>
        <dbReference type="ARBA" id="ARBA00023004"/>
    </source>
</evidence>
<dbReference type="InterPro" id="IPR009010">
    <property type="entry name" value="Asp_de-COase-like_dom_sf"/>
</dbReference>
<dbReference type="PROSITE" id="PS51318">
    <property type="entry name" value="TAT"/>
    <property type="match status" value="1"/>
</dbReference>
<sequence>MKIIEVSRRKFLKGSVALSVYAASSLHANIPVPKCITQASNKIPNSLKEIPFLCNMCRNKCAGIARVEEHIVTKIDPNPFFPKSRDMICPKGNAGIQALYDKDRLKYPLIKIGKRGDGNYKRVTWDEAYAYINDKLVNILDKQKDNRSTIAYCNGEGFNKDEYIQFFGEKIGSANFLDEGSICLNTKLGATLLTIGDVGEMDVAGSDYLILLGANRFESLITPDSVDMARLQKKQKLVVVDPRATVTALKANEYLPINVGTDLALILSMTYIAIKENLYNAEFVKKQFKDFDKYQEHILKQRYTSAWAESKTAIPKEKIEKLTKEFFDAKRPLLYMGRRSVWAKNDFQLRRAMVLLNALAGSINRKGGIIFGEPIKLPQEEINSPIYDNAKGRFDLDGVVYGSQKGGSWLNFREKVITKTAPYEVKAMFIRKHNLMHNMPNIAKTKKMLEMMDLVVVLDTMPTDTALMADVILPECTYLEREDKVVSFNRLEPSLALRNQVIEPLYESRSMQDILKGLGKKLSKPLFEISKKYDEELQESIKSLGEKKAFNEGGYDLIELYKKDITQRNQALIEKKFGKDVYQILKDRGVWYPNIDKYHKEIFNGVYEYYPEDKRFYSVDRKFTVKCYLKKLQKNGFDPMPTWRDAYDFKVAKDSFRMITGRYVMFTQSATTNNIMLRDLEQTNHVWINNQVAKSKKIALGDLVEVSSSIGKVKIKAYPTNKIHPQVVWFAHGYNSTSQSMTNSYGNGANDNEIIEDKFEKIYGCATMHHTDVKIRKL</sequence>
<keyword evidence="5" id="KW-0479">Metal-binding</keyword>
<dbReference type="SMART" id="SM00926">
    <property type="entry name" value="Molybdop_Fe4S4"/>
    <property type="match status" value="1"/>
</dbReference>
<evidence type="ECO:0000256" key="7">
    <source>
        <dbReference type="ARBA" id="ARBA00023002"/>
    </source>
</evidence>
<keyword evidence="9" id="KW-0411">Iron-sulfur</keyword>
<organism evidence="11">
    <name type="scientific">hydrothermal vent metagenome</name>
    <dbReference type="NCBI Taxonomy" id="652676"/>
    <lineage>
        <taxon>unclassified sequences</taxon>
        <taxon>metagenomes</taxon>
        <taxon>ecological metagenomes</taxon>
    </lineage>
</organism>
<name>A0A1W1BML8_9ZZZZ</name>
<comment type="cofactor">
    <cofactor evidence="1">
        <name>Mo-bis(molybdopterin guanine dinucleotide)</name>
        <dbReference type="ChEBI" id="CHEBI:60539"/>
    </cofactor>
</comment>
<dbReference type="Pfam" id="PF01568">
    <property type="entry name" value="Molydop_binding"/>
    <property type="match status" value="1"/>
</dbReference>
<protein>
    <submittedName>
        <fullName evidence="11">Anaerobic dehydrogenases, typically selenocysteine-containing</fullName>
    </submittedName>
</protein>
<dbReference type="AlphaFoldDB" id="A0A1W1BML8"/>
<dbReference type="GO" id="GO:0051539">
    <property type="term" value="F:4 iron, 4 sulfur cluster binding"/>
    <property type="evidence" value="ECO:0007669"/>
    <property type="project" value="UniProtKB-KW"/>
</dbReference>
<evidence type="ECO:0000256" key="1">
    <source>
        <dbReference type="ARBA" id="ARBA00001942"/>
    </source>
</evidence>
<dbReference type="InterPro" id="IPR006656">
    <property type="entry name" value="Mopterin_OxRdtase"/>
</dbReference>
<dbReference type="GO" id="GO:0046872">
    <property type="term" value="F:metal ion binding"/>
    <property type="evidence" value="ECO:0007669"/>
    <property type="project" value="UniProtKB-KW"/>
</dbReference>
<comment type="similarity">
    <text evidence="2">Belongs to the prokaryotic molybdopterin-containing oxidoreductase family.</text>
</comment>
<evidence type="ECO:0000313" key="11">
    <source>
        <dbReference type="EMBL" id="SFV54746.1"/>
    </source>
</evidence>
<dbReference type="InterPro" id="IPR006657">
    <property type="entry name" value="MoPterin_dinucl-bd_dom"/>
</dbReference>
<dbReference type="GO" id="GO:0016491">
    <property type="term" value="F:oxidoreductase activity"/>
    <property type="evidence" value="ECO:0007669"/>
    <property type="project" value="UniProtKB-KW"/>
</dbReference>
<proteinExistence type="inferred from homology"/>
<evidence type="ECO:0000256" key="5">
    <source>
        <dbReference type="ARBA" id="ARBA00022723"/>
    </source>
</evidence>
<dbReference type="Gene3D" id="3.40.50.740">
    <property type="match status" value="1"/>
</dbReference>
<dbReference type="PANTHER" id="PTHR43742:SF9">
    <property type="entry name" value="TETRATHIONATE REDUCTASE SUBUNIT A"/>
    <property type="match status" value="1"/>
</dbReference>
<dbReference type="SUPFAM" id="SSF53706">
    <property type="entry name" value="Formate dehydrogenase/DMSO reductase, domains 1-3"/>
    <property type="match status" value="1"/>
</dbReference>
<dbReference type="InterPro" id="IPR006311">
    <property type="entry name" value="TAT_signal"/>
</dbReference>
<evidence type="ECO:0000256" key="2">
    <source>
        <dbReference type="ARBA" id="ARBA00010312"/>
    </source>
</evidence>
<keyword evidence="4" id="KW-0500">Molybdenum</keyword>
<keyword evidence="3" id="KW-0004">4Fe-4S</keyword>
<dbReference type="PROSITE" id="PS00490">
    <property type="entry name" value="MOLYBDOPTERIN_PROK_2"/>
    <property type="match status" value="1"/>
</dbReference>
<keyword evidence="8" id="KW-0408">Iron</keyword>
<dbReference type="Pfam" id="PF04879">
    <property type="entry name" value="Molybdop_Fe4S4"/>
    <property type="match status" value="1"/>
</dbReference>
<dbReference type="PROSITE" id="PS51669">
    <property type="entry name" value="4FE4S_MOW_BIS_MGD"/>
    <property type="match status" value="1"/>
</dbReference>
<accession>A0A1W1BML8</accession>
<dbReference type="PANTHER" id="PTHR43742">
    <property type="entry name" value="TRIMETHYLAMINE-N-OXIDE REDUCTASE"/>
    <property type="match status" value="1"/>
</dbReference>
<dbReference type="InterPro" id="IPR006655">
    <property type="entry name" value="Mopterin_OxRdtase_prok_CS"/>
</dbReference>
<dbReference type="EMBL" id="FPHI01000008">
    <property type="protein sequence ID" value="SFV54746.1"/>
    <property type="molecule type" value="Genomic_DNA"/>
</dbReference>
<dbReference type="InterPro" id="IPR050612">
    <property type="entry name" value="Prok_Mopterin_Oxidored"/>
</dbReference>
<dbReference type="SUPFAM" id="SSF50692">
    <property type="entry name" value="ADC-like"/>
    <property type="match status" value="1"/>
</dbReference>
<keyword evidence="6" id="KW-0732">Signal</keyword>
<reference evidence="11" key="1">
    <citation type="submission" date="2016-10" db="EMBL/GenBank/DDBJ databases">
        <authorList>
            <person name="de Groot N.N."/>
        </authorList>
    </citation>
    <scope>NUCLEOTIDE SEQUENCE</scope>
</reference>
<dbReference type="InterPro" id="IPR006963">
    <property type="entry name" value="Mopterin_OxRdtase_4Fe-4S_dom"/>
</dbReference>
<evidence type="ECO:0000259" key="10">
    <source>
        <dbReference type="PROSITE" id="PS51669"/>
    </source>
</evidence>
<dbReference type="Gene3D" id="3.30.2070.10">
    <property type="entry name" value="Formate dehydrogenase/DMSO reductase"/>
    <property type="match status" value="1"/>
</dbReference>
<dbReference type="GO" id="GO:0043546">
    <property type="term" value="F:molybdopterin cofactor binding"/>
    <property type="evidence" value="ECO:0007669"/>
    <property type="project" value="InterPro"/>
</dbReference>
<evidence type="ECO:0000256" key="4">
    <source>
        <dbReference type="ARBA" id="ARBA00022505"/>
    </source>
</evidence>
<keyword evidence="7" id="KW-0560">Oxidoreductase</keyword>
<evidence type="ECO:0000256" key="6">
    <source>
        <dbReference type="ARBA" id="ARBA00022729"/>
    </source>
</evidence>
<evidence type="ECO:0000256" key="3">
    <source>
        <dbReference type="ARBA" id="ARBA00022485"/>
    </source>
</evidence>